<accession>A0A7X5RJJ9</accession>
<keyword evidence="1" id="KW-0812">Transmembrane</keyword>
<comment type="caution">
    <text evidence="3">The sequence shown here is derived from an EMBL/GenBank/DDBJ whole genome shotgun (WGS) entry which is preliminary data.</text>
</comment>
<feature type="transmembrane region" description="Helical" evidence="1">
    <location>
        <begin position="250"/>
        <end position="269"/>
    </location>
</feature>
<dbReference type="Pfam" id="PF01757">
    <property type="entry name" value="Acyl_transf_3"/>
    <property type="match status" value="1"/>
</dbReference>
<evidence type="ECO:0000256" key="1">
    <source>
        <dbReference type="SAM" id="Phobius"/>
    </source>
</evidence>
<keyword evidence="3" id="KW-0808">Transferase</keyword>
<gene>
    <name evidence="3" type="ORF">GTH32_01945</name>
</gene>
<dbReference type="Proteomes" id="UP000470213">
    <property type="component" value="Unassembled WGS sequence"/>
</dbReference>
<feature type="transmembrane region" description="Helical" evidence="1">
    <location>
        <begin position="221"/>
        <end position="244"/>
    </location>
</feature>
<evidence type="ECO:0000259" key="2">
    <source>
        <dbReference type="Pfam" id="PF01757"/>
    </source>
</evidence>
<feature type="transmembrane region" description="Helical" evidence="1">
    <location>
        <begin position="145"/>
        <end position="165"/>
    </location>
</feature>
<feature type="transmembrane region" description="Helical" evidence="1">
    <location>
        <begin position="81"/>
        <end position="103"/>
    </location>
</feature>
<feature type="transmembrane region" description="Helical" evidence="1">
    <location>
        <begin position="42"/>
        <end position="60"/>
    </location>
</feature>
<keyword evidence="1" id="KW-0472">Membrane</keyword>
<evidence type="ECO:0000313" key="3">
    <source>
        <dbReference type="EMBL" id="NDV89958.1"/>
    </source>
</evidence>
<feature type="transmembrane region" description="Helical" evidence="1">
    <location>
        <begin position="172"/>
        <end position="190"/>
    </location>
</feature>
<reference evidence="3 4" key="1">
    <citation type="submission" date="2020-01" db="EMBL/GenBank/DDBJ databases">
        <authorList>
            <person name="Chen J."/>
            <person name="Zhu S."/>
            <person name="Yang J."/>
        </authorList>
    </citation>
    <scope>NUCLEOTIDE SEQUENCE [LARGE SCALE GENOMIC DNA]</scope>
    <source>
        <strain evidence="3 4">345S023</strain>
    </source>
</reference>
<feature type="transmembrane region" description="Helical" evidence="1">
    <location>
        <begin position="289"/>
        <end position="310"/>
    </location>
</feature>
<dbReference type="InterPro" id="IPR002656">
    <property type="entry name" value="Acyl_transf_3_dom"/>
</dbReference>
<dbReference type="GO" id="GO:0016747">
    <property type="term" value="F:acyltransferase activity, transferring groups other than amino-acyl groups"/>
    <property type="evidence" value="ECO:0007669"/>
    <property type="project" value="InterPro"/>
</dbReference>
<organism evidence="3 4">
    <name type="scientific">Alteromonas profundi</name>
    <dbReference type="NCBI Taxonomy" id="2696062"/>
    <lineage>
        <taxon>Bacteria</taxon>
        <taxon>Pseudomonadati</taxon>
        <taxon>Pseudomonadota</taxon>
        <taxon>Gammaproteobacteria</taxon>
        <taxon>Alteromonadales</taxon>
        <taxon>Alteromonadaceae</taxon>
        <taxon>Alteromonas/Salinimonas group</taxon>
        <taxon>Alteromonas</taxon>
    </lineage>
</organism>
<sequence length="367" mass="42363">MEKKRFEVLDSFRGLCALCVVVFHMRFAGSFTEFTFFRSSEYFVEFFFFLSGFVLAHGYASKKDIDFFSFMKIRFYRLYPLHILMLGIFLIIETGKYFAFRFIGFSFTNTPFSGASSPDELIPNVLLIQSWFPQFDHLSFNYPSWSISVEFYVYAIFFVTISGFVKYKTASWIVLSLGAIGMLIGSSLYLPIPALKGIFCFFTGALIYKVYVTYNRRVKFNFLFSSVLEFTVLFLTIVAISMNFALKPLIVPFLFSLVLFFYSFESGFFSKFFRWHGFQWLGMLSYSIYMTHAAILFVVISIGIIFQKILGHPIAPMVDSIRYIDLGKPALNNTLAIAIIIVVVGISSITYRYVELKGIALGKRRRK</sequence>
<keyword evidence="4" id="KW-1185">Reference proteome</keyword>
<dbReference type="PANTHER" id="PTHR23028">
    <property type="entry name" value="ACETYLTRANSFERASE"/>
    <property type="match status" value="1"/>
</dbReference>
<feature type="transmembrane region" description="Helical" evidence="1">
    <location>
        <begin position="330"/>
        <end position="354"/>
    </location>
</feature>
<feature type="domain" description="Acyltransferase 3" evidence="2">
    <location>
        <begin position="9"/>
        <end position="351"/>
    </location>
</feature>
<dbReference type="InterPro" id="IPR050879">
    <property type="entry name" value="Acyltransferase_3"/>
</dbReference>
<keyword evidence="3" id="KW-0012">Acyltransferase</keyword>
<feature type="transmembrane region" description="Helical" evidence="1">
    <location>
        <begin position="12"/>
        <end position="30"/>
    </location>
</feature>
<dbReference type="RefSeq" id="WP_163083556.1">
    <property type="nucleotide sequence ID" value="NZ_JAAAWN010000002.1"/>
</dbReference>
<name>A0A7X5RJJ9_9ALTE</name>
<dbReference type="AlphaFoldDB" id="A0A7X5RJJ9"/>
<evidence type="ECO:0000313" key="4">
    <source>
        <dbReference type="Proteomes" id="UP000470213"/>
    </source>
</evidence>
<keyword evidence="1" id="KW-1133">Transmembrane helix</keyword>
<dbReference type="EMBL" id="JAAAWN010000002">
    <property type="protein sequence ID" value="NDV89958.1"/>
    <property type="molecule type" value="Genomic_DNA"/>
</dbReference>
<protein>
    <submittedName>
        <fullName evidence="3">Acyltransferase family protein</fullName>
    </submittedName>
</protein>
<proteinExistence type="predicted"/>
<feature type="transmembrane region" description="Helical" evidence="1">
    <location>
        <begin position="196"/>
        <end position="214"/>
    </location>
</feature>